<dbReference type="Proteomes" id="UP000094622">
    <property type="component" value="Unassembled WGS sequence"/>
</dbReference>
<evidence type="ECO:0000313" key="2">
    <source>
        <dbReference type="EMBL" id="ODN66217.1"/>
    </source>
</evidence>
<reference evidence="2 3" key="1">
    <citation type="submission" date="2016-07" db="EMBL/GenBank/DDBJ databases">
        <title>Draft Genome Sequence of Methylobrevis pamukkalensis PK2.</title>
        <authorList>
            <person name="Vasilenko O.V."/>
            <person name="Doronina N.V."/>
            <person name="Shmareva M.N."/>
            <person name="Tarlachkov S.V."/>
            <person name="Mustakhimov I."/>
            <person name="Trotsenko Y.A."/>
        </authorList>
    </citation>
    <scope>NUCLEOTIDE SEQUENCE [LARGE SCALE GENOMIC DNA]</scope>
    <source>
        <strain evidence="2 3">PK2</strain>
    </source>
</reference>
<evidence type="ECO:0000313" key="3">
    <source>
        <dbReference type="Proteomes" id="UP000094622"/>
    </source>
</evidence>
<dbReference type="SUPFAM" id="SSF47090">
    <property type="entry name" value="PGBD-like"/>
    <property type="match status" value="1"/>
</dbReference>
<accession>A0A1E3GQB4</accession>
<dbReference type="Pfam" id="PF01471">
    <property type="entry name" value="PG_binding_1"/>
    <property type="match status" value="1"/>
</dbReference>
<keyword evidence="3" id="KW-1185">Reference proteome</keyword>
<organism evidence="2 3">
    <name type="scientific">Methylobrevis pamukkalensis</name>
    <dbReference type="NCBI Taxonomy" id="1439726"/>
    <lineage>
        <taxon>Bacteria</taxon>
        <taxon>Pseudomonadati</taxon>
        <taxon>Pseudomonadota</taxon>
        <taxon>Alphaproteobacteria</taxon>
        <taxon>Hyphomicrobiales</taxon>
        <taxon>Pleomorphomonadaceae</taxon>
        <taxon>Methylobrevis</taxon>
    </lineage>
</organism>
<feature type="domain" description="Peptidoglycan binding-like" evidence="1">
    <location>
        <begin position="2"/>
        <end position="47"/>
    </location>
</feature>
<dbReference type="PATRIC" id="fig|1439726.3.peg.4747"/>
<sequence length="58" mass="6592">MLALYGYDIEASGIYDDATRIVVTAFQRHFRPERVDGIADVSTIETLHLLLRSLQALR</sequence>
<dbReference type="InterPro" id="IPR002477">
    <property type="entry name" value="Peptidoglycan-bd-like"/>
</dbReference>
<proteinExistence type="predicted"/>
<dbReference type="InterPro" id="IPR036365">
    <property type="entry name" value="PGBD-like_sf"/>
</dbReference>
<gene>
    <name evidence="2" type="ORF">A6302_04457</name>
</gene>
<evidence type="ECO:0000259" key="1">
    <source>
        <dbReference type="Pfam" id="PF01471"/>
    </source>
</evidence>
<name>A0A1E3GQB4_9HYPH</name>
<protein>
    <submittedName>
        <fullName evidence="2">Putative peptidoglycan binding domain protein</fullName>
    </submittedName>
</protein>
<comment type="caution">
    <text evidence="2">The sequence shown here is derived from an EMBL/GenBank/DDBJ whole genome shotgun (WGS) entry which is preliminary data.</text>
</comment>
<dbReference type="InterPro" id="IPR036366">
    <property type="entry name" value="PGBDSf"/>
</dbReference>
<dbReference type="AlphaFoldDB" id="A0A1E3GQB4"/>
<dbReference type="EMBL" id="MCRJ01000233">
    <property type="protein sequence ID" value="ODN66217.1"/>
    <property type="molecule type" value="Genomic_DNA"/>
</dbReference>
<dbReference type="Gene3D" id="1.10.101.10">
    <property type="entry name" value="PGBD-like superfamily/PGBD"/>
    <property type="match status" value="1"/>
</dbReference>